<reference evidence="2 3" key="2">
    <citation type="submission" date="2010-03" db="EMBL/GenBank/DDBJ databases">
        <authorList>
            <person name="Pajon A."/>
        </authorList>
    </citation>
    <scope>NUCLEOTIDE SEQUENCE [LARGE SCALE GENOMIC DNA]</scope>
    <source>
        <strain evidence="2 3">SGP1</strain>
    </source>
</reference>
<name>A0AB94IWQ3_9BACT</name>
<feature type="transmembrane region" description="Helical" evidence="1">
    <location>
        <begin position="69"/>
        <end position="92"/>
    </location>
</feature>
<organism evidence="2 3">
    <name type="scientific">Fretibacterium fastidiosum</name>
    <dbReference type="NCBI Taxonomy" id="651822"/>
    <lineage>
        <taxon>Bacteria</taxon>
        <taxon>Thermotogati</taxon>
        <taxon>Synergistota</taxon>
        <taxon>Synergistia</taxon>
        <taxon>Synergistales</taxon>
        <taxon>Aminobacteriaceae</taxon>
        <taxon>Fretibacterium</taxon>
    </lineage>
</organism>
<protein>
    <submittedName>
        <fullName evidence="2">Uncharacterized protein</fullName>
    </submittedName>
</protein>
<gene>
    <name evidence="2" type="ORF">SY1_09250</name>
</gene>
<evidence type="ECO:0000313" key="3">
    <source>
        <dbReference type="Proteomes" id="UP000008957"/>
    </source>
</evidence>
<keyword evidence="3" id="KW-1185">Reference proteome</keyword>
<dbReference type="AlphaFoldDB" id="A0AB94IWQ3"/>
<sequence>MTFVWLGAGIVFFGLGLWQWARGGSGLWQILNLRRREKTLTAEERLEAEGTVHRLERATDRALLLSFRILGYLAIVLWLVLGVSLLMDFLGVDWTSRFRARQYWNADTEALPDRNTVLRSIGSKLRK</sequence>
<reference evidence="3" key="1">
    <citation type="submission" date="2010-03" db="EMBL/GenBank/DDBJ databases">
        <title>The genome sequence of Synergistetes sp. SGP1.</title>
        <authorList>
            <consortium name="metaHIT consortium -- http://www.metahit.eu/"/>
            <person name="Pajon A."/>
            <person name="Turner K."/>
            <person name="Parkhill J."/>
            <person name="Wade W."/>
            <person name="Vartoukian S."/>
        </authorList>
    </citation>
    <scope>NUCLEOTIDE SEQUENCE [LARGE SCALE GENOMIC DNA]</scope>
    <source>
        <strain evidence="3">SGP1</strain>
    </source>
</reference>
<keyword evidence="1" id="KW-0472">Membrane</keyword>
<keyword evidence="1" id="KW-1133">Transmembrane helix</keyword>
<dbReference type="KEGG" id="sbr:SY1_09250"/>
<dbReference type="EMBL" id="FP929056">
    <property type="protein sequence ID" value="CBL28192.1"/>
    <property type="molecule type" value="Genomic_DNA"/>
</dbReference>
<keyword evidence="1" id="KW-0812">Transmembrane</keyword>
<evidence type="ECO:0000256" key="1">
    <source>
        <dbReference type="SAM" id="Phobius"/>
    </source>
</evidence>
<accession>A0AB94IWQ3</accession>
<dbReference type="Proteomes" id="UP000008957">
    <property type="component" value="Chromosome"/>
</dbReference>
<proteinExistence type="predicted"/>
<evidence type="ECO:0000313" key="2">
    <source>
        <dbReference type="EMBL" id="CBL28192.1"/>
    </source>
</evidence>